<sequence>MIAFILLCFGAGIVLAVPVWIVSQRFGTRRGLHAARHFNPDDAVPCLIEPVVLKGRLTPDLEISDLDIDQGGNGGAR</sequence>
<name>A0A2N7WFT3_9BURK</name>
<protein>
    <submittedName>
        <fullName evidence="1">Uncharacterized protein</fullName>
    </submittedName>
</protein>
<evidence type="ECO:0000313" key="2">
    <source>
        <dbReference type="Proteomes" id="UP000235347"/>
    </source>
</evidence>
<accession>A0A2N7WFT3</accession>
<dbReference type="EMBL" id="PNYB01000001">
    <property type="protein sequence ID" value="PMS28319.1"/>
    <property type="molecule type" value="Genomic_DNA"/>
</dbReference>
<evidence type="ECO:0000313" key="1">
    <source>
        <dbReference type="EMBL" id="PMS28319.1"/>
    </source>
</evidence>
<organism evidence="1 2">
    <name type="scientific">Trinickia soli</name>
    <dbReference type="NCBI Taxonomy" id="380675"/>
    <lineage>
        <taxon>Bacteria</taxon>
        <taxon>Pseudomonadati</taxon>
        <taxon>Pseudomonadota</taxon>
        <taxon>Betaproteobacteria</taxon>
        <taxon>Burkholderiales</taxon>
        <taxon>Burkholderiaceae</taxon>
        <taxon>Trinickia</taxon>
    </lineage>
</organism>
<comment type="caution">
    <text evidence="1">The sequence shown here is derived from an EMBL/GenBank/DDBJ whole genome shotgun (WGS) entry which is preliminary data.</text>
</comment>
<keyword evidence="2" id="KW-1185">Reference proteome</keyword>
<gene>
    <name evidence="1" type="ORF">C0Z19_00940</name>
</gene>
<proteinExistence type="predicted"/>
<reference evidence="1 2" key="1">
    <citation type="submission" date="2018-01" db="EMBL/GenBank/DDBJ databases">
        <title>Whole genome analyses suggest that Burkholderia sensu lato contains two further novel genera in the rhizoxinica-symbiotica group Mycetohabitans gen. nov., and Trinickia gen. nov.: implications for the evolution of diazotrophy and nodulation in the Burkholderiaceae.</title>
        <authorList>
            <person name="Estrada-de los Santos P."/>
            <person name="Palmer M."/>
            <person name="Chavez-Ramirez B."/>
            <person name="Beukes C."/>
            <person name="Steenkamp E.T."/>
            <person name="Hirsch A.M."/>
            <person name="Manyaka P."/>
            <person name="Maluk M."/>
            <person name="Lafos M."/>
            <person name="Crook M."/>
            <person name="Gross E."/>
            <person name="Simon M.F."/>
            <person name="Bueno dos Reis Junior F."/>
            <person name="Poole P.S."/>
            <person name="Venter S.N."/>
            <person name="James E.K."/>
        </authorList>
    </citation>
    <scope>NUCLEOTIDE SEQUENCE [LARGE SCALE GENOMIC DNA]</scope>
    <source>
        <strain evidence="1 2">GP25-8</strain>
    </source>
</reference>
<dbReference type="AlphaFoldDB" id="A0A2N7WFT3"/>
<dbReference type="RefSeq" id="WP_102607909.1">
    <property type="nucleotide sequence ID" value="NZ_CADIKD010000006.1"/>
</dbReference>
<dbReference type="Proteomes" id="UP000235347">
    <property type="component" value="Unassembled WGS sequence"/>
</dbReference>